<evidence type="ECO:0000313" key="2">
    <source>
        <dbReference type="EMBL" id="MBW80594.1"/>
    </source>
</evidence>
<name>A0A2P2IH91_RHIMU</name>
<feature type="compositionally biased region" description="Basic residues" evidence="1">
    <location>
        <begin position="26"/>
        <end position="35"/>
    </location>
</feature>
<reference evidence="2" key="1">
    <citation type="submission" date="2018-02" db="EMBL/GenBank/DDBJ databases">
        <title>Rhizophora mucronata_Transcriptome.</title>
        <authorList>
            <person name="Meera S.P."/>
            <person name="Sreeshan A."/>
            <person name="Augustine A."/>
        </authorList>
    </citation>
    <scope>NUCLEOTIDE SEQUENCE</scope>
    <source>
        <tissue evidence="2">Leaf</tissue>
    </source>
</reference>
<dbReference type="AlphaFoldDB" id="A0A2P2IH91"/>
<sequence>MEGCEDEGEEVKEKLERSEEVEKSKETRRKMRRNSIRSWIHTSHGIPYPSIPASSSPPNSNMTILCCFLNTRID</sequence>
<feature type="compositionally biased region" description="Low complexity" evidence="1">
    <location>
        <begin position="46"/>
        <end position="57"/>
    </location>
</feature>
<protein>
    <submittedName>
        <fullName evidence="2">Uncharacterized protein</fullName>
    </submittedName>
</protein>
<feature type="region of interest" description="Disordered" evidence="1">
    <location>
        <begin position="1"/>
        <end position="57"/>
    </location>
</feature>
<proteinExistence type="predicted"/>
<organism evidence="2">
    <name type="scientific">Rhizophora mucronata</name>
    <name type="common">Asiatic mangrove</name>
    <dbReference type="NCBI Taxonomy" id="61149"/>
    <lineage>
        <taxon>Eukaryota</taxon>
        <taxon>Viridiplantae</taxon>
        <taxon>Streptophyta</taxon>
        <taxon>Embryophyta</taxon>
        <taxon>Tracheophyta</taxon>
        <taxon>Spermatophyta</taxon>
        <taxon>Magnoliopsida</taxon>
        <taxon>eudicotyledons</taxon>
        <taxon>Gunneridae</taxon>
        <taxon>Pentapetalae</taxon>
        <taxon>rosids</taxon>
        <taxon>fabids</taxon>
        <taxon>Malpighiales</taxon>
        <taxon>Rhizophoraceae</taxon>
        <taxon>Rhizophora</taxon>
    </lineage>
</organism>
<feature type="compositionally biased region" description="Acidic residues" evidence="1">
    <location>
        <begin position="1"/>
        <end position="10"/>
    </location>
</feature>
<evidence type="ECO:0000256" key="1">
    <source>
        <dbReference type="SAM" id="MobiDB-lite"/>
    </source>
</evidence>
<accession>A0A2P2IH91</accession>
<dbReference type="EMBL" id="GGEC01000111">
    <property type="protein sequence ID" value="MBW80594.1"/>
    <property type="molecule type" value="Transcribed_RNA"/>
</dbReference>
<feature type="compositionally biased region" description="Basic and acidic residues" evidence="1">
    <location>
        <begin position="11"/>
        <end position="25"/>
    </location>
</feature>